<name>A0A8B5Y842_BACLI</name>
<dbReference type="AlphaFoldDB" id="A0A8B5Y842"/>
<sequence length="37" mass="4249">MVDFSSVKTLPPKNSLSQHTCQNKSFPILYHKFPLNT</sequence>
<dbReference type="EMBL" id="NILC01000030">
    <property type="protein sequence ID" value="TWL22179.1"/>
    <property type="molecule type" value="Genomic_DNA"/>
</dbReference>
<evidence type="ECO:0000313" key="2">
    <source>
        <dbReference type="Proteomes" id="UP000435910"/>
    </source>
</evidence>
<reference evidence="1 2" key="1">
    <citation type="submission" date="2019-06" db="EMBL/GenBank/DDBJ databases">
        <title>Genome sequence analysis of &gt;100 Bacillus licheniformis strains suggests intrinsic resistance to this species.</title>
        <authorList>
            <person name="Wels M."/>
            <person name="Siezen R.J."/>
            <person name="Johansen E."/>
            <person name="Stuer-Lauridsen B."/>
            <person name="Bjerre K."/>
            <person name="Nielsen B.K.K."/>
        </authorList>
    </citation>
    <scope>NUCLEOTIDE SEQUENCE [LARGE SCALE GENOMIC DNA]</scope>
    <source>
        <strain evidence="1 2">BAC-16736</strain>
    </source>
</reference>
<protein>
    <submittedName>
        <fullName evidence="1">Uncharacterized protein</fullName>
    </submittedName>
</protein>
<organism evidence="1 2">
    <name type="scientific">Bacillus licheniformis</name>
    <dbReference type="NCBI Taxonomy" id="1402"/>
    <lineage>
        <taxon>Bacteria</taxon>
        <taxon>Bacillati</taxon>
        <taxon>Bacillota</taxon>
        <taxon>Bacilli</taxon>
        <taxon>Bacillales</taxon>
        <taxon>Bacillaceae</taxon>
        <taxon>Bacillus</taxon>
    </lineage>
</organism>
<dbReference type="Proteomes" id="UP000435910">
    <property type="component" value="Unassembled WGS sequence"/>
</dbReference>
<gene>
    <name evidence="1" type="ORF">CHCC16736_0642</name>
</gene>
<proteinExistence type="predicted"/>
<evidence type="ECO:0000313" key="1">
    <source>
        <dbReference type="EMBL" id="TWL22179.1"/>
    </source>
</evidence>
<comment type="caution">
    <text evidence="1">The sequence shown here is derived from an EMBL/GenBank/DDBJ whole genome shotgun (WGS) entry which is preliminary data.</text>
</comment>
<accession>A0A8B5Y842</accession>